<comment type="caution">
    <text evidence="10">The sequence shown here is derived from an EMBL/GenBank/DDBJ whole genome shotgun (WGS) entry which is preliminary data.</text>
</comment>
<keyword evidence="3" id="KW-0808">Transferase</keyword>
<evidence type="ECO:0000313" key="10">
    <source>
        <dbReference type="EMBL" id="THH28794.1"/>
    </source>
</evidence>
<sequence length="374" mass="41694">MFPFDSITRSIHDDDGANTVGLAHFQKIGEASYSEVFGIGDVVLKVIPLRDEDAPPVKDPEDFPAPSDAKDVLKEIIVTRAMGETCKGFVQLLRTYIVRGKYPSLLLDLWDEYHERKGSESIRPDSFSVSQVYAIIVLPNGGPDLEAYSFASSPQTRWRRACSIFWQVTRALAEAEDLVRFEHRDLHWGQILVKAVPVSAQARRANSKTASMDDISHGVKTTIIDLGLSRMNAEDGAESHTIWTPFEPEIFEGEGDYQFDVYRMMKVCNGGRWESYHSLTNVMWLHYLVLKLLHGKRLRAPVAPRKTASTAIFSEKDCYDCLVQVEDTLAGAVAGCIPQPIAKKGRRKTQASSTIGPQSATEVLELGVDNGWMS</sequence>
<evidence type="ECO:0000256" key="1">
    <source>
        <dbReference type="ARBA" id="ARBA00012513"/>
    </source>
</evidence>
<dbReference type="Gene3D" id="3.30.200.20">
    <property type="entry name" value="Phosphorylase Kinase, domain 1"/>
    <property type="match status" value="1"/>
</dbReference>
<accession>A0A4S4MRJ5</accession>
<feature type="domain" description="Serine/threonine-protein kinase haspin C-terminal" evidence="9">
    <location>
        <begin position="248"/>
        <end position="323"/>
    </location>
</feature>
<dbReference type="AlphaFoldDB" id="A0A4S4MRJ5"/>
<dbReference type="SUPFAM" id="SSF56112">
    <property type="entry name" value="Protein kinase-like (PK-like)"/>
    <property type="match status" value="1"/>
</dbReference>
<keyword evidence="5" id="KW-0418">Kinase</keyword>
<dbReference type="OrthoDB" id="5327538at2759"/>
<dbReference type="EMBL" id="SGPM01000157">
    <property type="protein sequence ID" value="THH28794.1"/>
    <property type="molecule type" value="Genomic_DNA"/>
</dbReference>
<dbReference type="InterPro" id="IPR024604">
    <property type="entry name" value="GSG2_C"/>
</dbReference>
<dbReference type="GO" id="GO:0000278">
    <property type="term" value="P:mitotic cell cycle"/>
    <property type="evidence" value="ECO:0007669"/>
    <property type="project" value="TreeGrafter"/>
</dbReference>
<dbReference type="EC" id="2.7.11.1" evidence="1"/>
<evidence type="ECO:0000256" key="2">
    <source>
        <dbReference type="ARBA" id="ARBA00022527"/>
    </source>
</evidence>
<dbReference type="GO" id="GO:0072354">
    <property type="term" value="F:histone H3T3 kinase activity"/>
    <property type="evidence" value="ECO:0007669"/>
    <property type="project" value="TreeGrafter"/>
</dbReference>
<evidence type="ECO:0000256" key="8">
    <source>
        <dbReference type="ARBA" id="ARBA00048679"/>
    </source>
</evidence>
<dbReference type="PANTHER" id="PTHR24419">
    <property type="entry name" value="INTERLEUKIN-1 RECEPTOR-ASSOCIATED KINASE"/>
    <property type="match status" value="1"/>
</dbReference>
<evidence type="ECO:0000256" key="3">
    <source>
        <dbReference type="ARBA" id="ARBA00022679"/>
    </source>
</evidence>
<evidence type="ECO:0000256" key="7">
    <source>
        <dbReference type="ARBA" id="ARBA00047899"/>
    </source>
</evidence>
<reference evidence="10 11" key="1">
    <citation type="submission" date="2019-02" db="EMBL/GenBank/DDBJ databases">
        <title>Genome sequencing of the rare red list fungi Antrodiella citrinella (Flaviporus citrinellus).</title>
        <authorList>
            <person name="Buettner E."/>
            <person name="Kellner H."/>
        </authorList>
    </citation>
    <scope>NUCLEOTIDE SEQUENCE [LARGE SCALE GENOMIC DNA]</scope>
    <source>
        <strain evidence="10 11">DSM 108506</strain>
    </source>
</reference>
<evidence type="ECO:0000256" key="4">
    <source>
        <dbReference type="ARBA" id="ARBA00022741"/>
    </source>
</evidence>
<evidence type="ECO:0000256" key="6">
    <source>
        <dbReference type="ARBA" id="ARBA00022840"/>
    </source>
</evidence>
<name>A0A4S4MRJ5_9APHY</name>
<dbReference type="GO" id="GO:0005524">
    <property type="term" value="F:ATP binding"/>
    <property type="evidence" value="ECO:0007669"/>
    <property type="project" value="UniProtKB-KW"/>
</dbReference>
<dbReference type="GO" id="GO:0005634">
    <property type="term" value="C:nucleus"/>
    <property type="evidence" value="ECO:0007669"/>
    <property type="project" value="TreeGrafter"/>
</dbReference>
<dbReference type="InterPro" id="IPR011009">
    <property type="entry name" value="Kinase-like_dom_sf"/>
</dbReference>
<comment type="catalytic activity">
    <reaction evidence="7">
        <text>L-threonyl-[protein] + ATP = O-phospho-L-threonyl-[protein] + ADP + H(+)</text>
        <dbReference type="Rhea" id="RHEA:46608"/>
        <dbReference type="Rhea" id="RHEA-COMP:11060"/>
        <dbReference type="Rhea" id="RHEA-COMP:11605"/>
        <dbReference type="ChEBI" id="CHEBI:15378"/>
        <dbReference type="ChEBI" id="CHEBI:30013"/>
        <dbReference type="ChEBI" id="CHEBI:30616"/>
        <dbReference type="ChEBI" id="CHEBI:61977"/>
        <dbReference type="ChEBI" id="CHEBI:456216"/>
        <dbReference type="EC" id="2.7.11.1"/>
    </reaction>
</comment>
<evidence type="ECO:0000256" key="5">
    <source>
        <dbReference type="ARBA" id="ARBA00022777"/>
    </source>
</evidence>
<evidence type="ECO:0000259" key="9">
    <source>
        <dbReference type="SMART" id="SM01331"/>
    </source>
</evidence>
<dbReference type="GO" id="GO:0005737">
    <property type="term" value="C:cytoplasm"/>
    <property type="evidence" value="ECO:0007669"/>
    <property type="project" value="TreeGrafter"/>
</dbReference>
<dbReference type="SMART" id="SM01331">
    <property type="entry name" value="DUF3635"/>
    <property type="match status" value="1"/>
</dbReference>
<protein>
    <recommendedName>
        <fullName evidence="1">non-specific serine/threonine protein kinase</fullName>
        <ecNumber evidence="1">2.7.11.1</ecNumber>
    </recommendedName>
</protein>
<dbReference type="Gene3D" id="1.10.510.10">
    <property type="entry name" value="Transferase(Phosphotransferase) domain 1"/>
    <property type="match status" value="1"/>
</dbReference>
<evidence type="ECO:0000313" key="11">
    <source>
        <dbReference type="Proteomes" id="UP000308730"/>
    </source>
</evidence>
<proteinExistence type="predicted"/>
<dbReference type="Proteomes" id="UP000308730">
    <property type="component" value="Unassembled WGS sequence"/>
</dbReference>
<keyword evidence="2" id="KW-0723">Serine/threonine-protein kinase</keyword>
<comment type="catalytic activity">
    <reaction evidence="8">
        <text>L-seryl-[protein] + ATP = O-phospho-L-seryl-[protein] + ADP + H(+)</text>
        <dbReference type="Rhea" id="RHEA:17989"/>
        <dbReference type="Rhea" id="RHEA-COMP:9863"/>
        <dbReference type="Rhea" id="RHEA-COMP:11604"/>
        <dbReference type="ChEBI" id="CHEBI:15378"/>
        <dbReference type="ChEBI" id="CHEBI:29999"/>
        <dbReference type="ChEBI" id="CHEBI:30616"/>
        <dbReference type="ChEBI" id="CHEBI:83421"/>
        <dbReference type="ChEBI" id="CHEBI:456216"/>
        <dbReference type="EC" id="2.7.11.1"/>
    </reaction>
</comment>
<dbReference type="PANTHER" id="PTHR24419:SF18">
    <property type="entry name" value="SERINE_THREONINE-PROTEIN KINASE HASPIN"/>
    <property type="match status" value="1"/>
</dbReference>
<keyword evidence="6" id="KW-0067">ATP-binding</keyword>
<dbReference type="Pfam" id="PF12330">
    <property type="entry name" value="Haspin_kinase"/>
    <property type="match status" value="1"/>
</dbReference>
<gene>
    <name evidence="10" type="ORF">EUX98_g5388</name>
</gene>
<organism evidence="10 11">
    <name type="scientific">Antrodiella citrinella</name>
    <dbReference type="NCBI Taxonomy" id="2447956"/>
    <lineage>
        <taxon>Eukaryota</taxon>
        <taxon>Fungi</taxon>
        <taxon>Dikarya</taxon>
        <taxon>Basidiomycota</taxon>
        <taxon>Agaricomycotina</taxon>
        <taxon>Agaricomycetes</taxon>
        <taxon>Polyporales</taxon>
        <taxon>Steccherinaceae</taxon>
        <taxon>Antrodiella</taxon>
    </lineage>
</organism>
<keyword evidence="11" id="KW-1185">Reference proteome</keyword>
<keyword evidence="4" id="KW-0547">Nucleotide-binding</keyword>
<dbReference type="GO" id="GO:0035556">
    <property type="term" value="P:intracellular signal transduction"/>
    <property type="evidence" value="ECO:0007669"/>
    <property type="project" value="TreeGrafter"/>
</dbReference>